<feature type="domain" description="Protein kinase" evidence="12">
    <location>
        <begin position="189"/>
        <end position="464"/>
    </location>
</feature>
<dbReference type="EMBL" id="JAUJYN010000007">
    <property type="protein sequence ID" value="KAK1267458.1"/>
    <property type="molecule type" value="Genomic_DNA"/>
</dbReference>
<evidence type="ECO:0000256" key="9">
    <source>
        <dbReference type="ARBA" id="ARBA00047899"/>
    </source>
</evidence>
<dbReference type="Pfam" id="PF07714">
    <property type="entry name" value="PK_Tyr_Ser-Thr"/>
    <property type="match status" value="1"/>
</dbReference>
<dbReference type="SUPFAM" id="SSF56112">
    <property type="entry name" value="Protein kinase-like (PK-like)"/>
    <property type="match status" value="1"/>
</dbReference>
<evidence type="ECO:0000256" key="2">
    <source>
        <dbReference type="ARBA" id="ARBA00012513"/>
    </source>
</evidence>
<dbReference type="PROSITE" id="PS50297">
    <property type="entry name" value="ANK_REP_REGION"/>
    <property type="match status" value="1"/>
</dbReference>
<dbReference type="InterPro" id="IPR036770">
    <property type="entry name" value="Ankyrin_rpt-contain_sf"/>
</dbReference>
<dbReference type="GO" id="GO:0004674">
    <property type="term" value="F:protein serine/threonine kinase activity"/>
    <property type="evidence" value="ECO:0007669"/>
    <property type="project" value="UniProtKB-EC"/>
</dbReference>
<proteinExistence type="inferred from homology"/>
<evidence type="ECO:0000256" key="6">
    <source>
        <dbReference type="ARBA" id="ARBA00022777"/>
    </source>
</evidence>
<dbReference type="EC" id="2.7.11.1" evidence="2"/>
<dbReference type="SUPFAM" id="SSF48403">
    <property type="entry name" value="Ankyrin repeat"/>
    <property type="match status" value="1"/>
</dbReference>
<organism evidence="13 14">
    <name type="scientific">Acorus gramineus</name>
    <name type="common">Dwarf sweet flag</name>
    <dbReference type="NCBI Taxonomy" id="55184"/>
    <lineage>
        <taxon>Eukaryota</taxon>
        <taxon>Viridiplantae</taxon>
        <taxon>Streptophyta</taxon>
        <taxon>Embryophyta</taxon>
        <taxon>Tracheophyta</taxon>
        <taxon>Spermatophyta</taxon>
        <taxon>Magnoliopsida</taxon>
        <taxon>Liliopsida</taxon>
        <taxon>Acoraceae</taxon>
        <taxon>Acorus</taxon>
    </lineage>
</organism>
<dbReference type="InterPro" id="IPR002110">
    <property type="entry name" value="Ankyrin_rpt"/>
</dbReference>
<comment type="catalytic activity">
    <reaction evidence="10">
        <text>L-seryl-[protein] + ATP = O-phospho-L-seryl-[protein] + ADP + H(+)</text>
        <dbReference type="Rhea" id="RHEA:17989"/>
        <dbReference type="Rhea" id="RHEA-COMP:9863"/>
        <dbReference type="Rhea" id="RHEA-COMP:11604"/>
        <dbReference type="ChEBI" id="CHEBI:15378"/>
        <dbReference type="ChEBI" id="CHEBI:29999"/>
        <dbReference type="ChEBI" id="CHEBI:30616"/>
        <dbReference type="ChEBI" id="CHEBI:83421"/>
        <dbReference type="ChEBI" id="CHEBI:456216"/>
        <dbReference type="EC" id="2.7.11.1"/>
    </reaction>
</comment>
<comment type="catalytic activity">
    <reaction evidence="9">
        <text>L-threonyl-[protein] + ATP = O-phospho-L-threonyl-[protein] + ADP + H(+)</text>
        <dbReference type="Rhea" id="RHEA:46608"/>
        <dbReference type="Rhea" id="RHEA-COMP:11060"/>
        <dbReference type="Rhea" id="RHEA-COMP:11605"/>
        <dbReference type="ChEBI" id="CHEBI:15378"/>
        <dbReference type="ChEBI" id="CHEBI:30013"/>
        <dbReference type="ChEBI" id="CHEBI:30616"/>
        <dbReference type="ChEBI" id="CHEBI:61977"/>
        <dbReference type="ChEBI" id="CHEBI:456216"/>
        <dbReference type="EC" id="2.7.11.1"/>
    </reaction>
</comment>
<evidence type="ECO:0000256" key="11">
    <source>
        <dbReference type="PROSITE-ProRule" id="PRU00023"/>
    </source>
</evidence>
<evidence type="ECO:0000256" key="1">
    <source>
        <dbReference type="ARBA" id="ARBA00005843"/>
    </source>
</evidence>
<dbReference type="PANTHER" id="PTHR44329">
    <property type="entry name" value="SERINE/THREONINE-PROTEIN KINASE TNNI3K-RELATED"/>
    <property type="match status" value="1"/>
</dbReference>
<name>A0AAV9ATI5_ACOGR</name>
<dbReference type="Proteomes" id="UP001179952">
    <property type="component" value="Unassembled WGS sequence"/>
</dbReference>
<gene>
    <name evidence="13" type="ORF">QJS04_geneDACA015574</name>
</gene>
<sequence>MEMASQLKRGISRQFSTGSLRRMSGRFSFRRQFSFNQKESVLRFSFGRQSSLDPNRNRGPIKEVLTMPENLDFTMHLLFMACRGDVKGVEDLLKGGVDVNSIDLDGRTALHIAACEGHVDVVKLLLSRRANIVAHDRWGSTAAADARYYGNVEVYNLLKARGAKAPKIRKTPMVVSNPREVPEYELNPGDLQLRRSDGILKGNYQAAKWNGTKVSVKILNKDSYLDPQSINAFKLELTLLQKVRHPNVVQFVGAVTQNIPMMIVSEYHPKGDLGNYLQKKGHLQPQKALRFALDIARGMNYLHECKPDPIIHCDLKPKNILLDNGGQLKIAGFGLMKLSKMSFDKAKLASSTQIDKSSLYVAPEVYKNEIFDRSVDVFSFGLILYEMFEGYPAFHPMAPEDAAQQTCLQGMRPSFKTKSKSCPPELKELVGECWDPEAVVRPTFAEVIVRLDKIVVHCTKQGWLKETFKLPWK</sequence>
<accession>A0AAV9ATI5</accession>
<evidence type="ECO:0000256" key="10">
    <source>
        <dbReference type="ARBA" id="ARBA00048679"/>
    </source>
</evidence>
<keyword evidence="6 13" id="KW-0418">Kinase</keyword>
<dbReference type="GO" id="GO:0005737">
    <property type="term" value="C:cytoplasm"/>
    <property type="evidence" value="ECO:0007669"/>
    <property type="project" value="UniProtKB-ARBA"/>
</dbReference>
<dbReference type="AlphaFoldDB" id="A0AAV9ATI5"/>
<dbReference type="FunFam" id="1.25.40.20:FF:000211">
    <property type="entry name" value="Integrin-linked protein kinase 1"/>
    <property type="match status" value="1"/>
</dbReference>
<dbReference type="InterPro" id="IPR000719">
    <property type="entry name" value="Prot_kinase_dom"/>
</dbReference>
<keyword evidence="5" id="KW-0547">Nucleotide-binding</keyword>
<dbReference type="CDD" id="cd13999">
    <property type="entry name" value="STKc_MAP3K-like"/>
    <property type="match status" value="1"/>
</dbReference>
<dbReference type="PROSITE" id="PS00108">
    <property type="entry name" value="PROTEIN_KINASE_ST"/>
    <property type="match status" value="1"/>
</dbReference>
<comment type="caution">
    <text evidence="13">The sequence shown here is derived from an EMBL/GenBank/DDBJ whole genome shotgun (WGS) entry which is preliminary data.</text>
</comment>
<evidence type="ECO:0000256" key="3">
    <source>
        <dbReference type="ARBA" id="ARBA00022679"/>
    </source>
</evidence>
<keyword evidence="14" id="KW-1185">Reference proteome</keyword>
<keyword evidence="4" id="KW-0677">Repeat</keyword>
<reference evidence="13" key="2">
    <citation type="submission" date="2023-06" db="EMBL/GenBank/DDBJ databases">
        <authorList>
            <person name="Ma L."/>
            <person name="Liu K.-W."/>
            <person name="Li Z."/>
            <person name="Hsiao Y.-Y."/>
            <person name="Qi Y."/>
            <person name="Fu T."/>
            <person name="Tang G."/>
            <person name="Zhang D."/>
            <person name="Sun W.-H."/>
            <person name="Liu D.-K."/>
            <person name="Li Y."/>
            <person name="Chen G.-Z."/>
            <person name="Liu X.-D."/>
            <person name="Liao X.-Y."/>
            <person name="Jiang Y.-T."/>
            <person name="Yu X."/>
            <person name="Hao Y."/>
            <person name="Huang J."/>
            <person name="Zhao X.-W."/>
            <person name="Ke S."/>
            <person name="Chen Y.-Y."/>
            <person name="Wu W.-L."/>
            <person name="Hsu J.-L."/>
            <person name="Lin Y.-F."/>
            <person name="Huang M.-D."/>
            <person name="Li C.-Y."/>
            <person name="Huang L."/>
            <person name="Wang Z.-W."/>
            <person name="Zhao X."/>
            <person name="Zhong W.-Y."/>
            <person name="Peng D.-H."/>
            <person name="Ahmad S."/>
            <person name="Lan S."/>
            <person name="Zhang J.-S."/>
            <person name="Tsai W.-C."/>
            <person name="Van De Peer Y."/>
            <person name="Liu Z.-J."/>
        </authorList>
    </citation>
    <scope>NUCLEOTIDE SEQUENCE</scope>
    <source>
        <strain evidence="13">SCP</strain>
        <tissue evidence="13">Leaves</tissue>
    </source>
</reference>
<evidence type="ECO:0000313" key="14">
    <source>
        <dbReference type="Proteomes" id="UP001179952"/>
    </source>
</evidence>
<dbReference type="Pfam" id="PF12796">
    <property type="entry name" value="Ank_2"/>
    <property type="match status" value="1"/>
</dbReference>
<protein>
    <recommendedName>
        <fullName evidence="2">non-specific serine/threonine protein kinase</fullName>
        <ecNumber evidence="2">2.7.11.1</ecNumber>
    </recommendedName>
</protein>
<dbReference type="FunFam" id="1.10.510.10:FF:000355">
    <property type="entry name" value="Integrin-linked protein kinase family"/>
    <property type="match status" value="1"/>
</dbReference>
<dbReference type="PROSITE" id="PS50088">
    <property type="entry name" value="ANK_REPEAT"/>
    <property type="match status" value="1"/>
</dbReference>
<dbReference type="Gene3D" id="1.25.40.20">
    <property type="entry name" value="Ankyrin repeat-containing domain"/>
    <property type="match status" value="1"/>
</dbReference>
<evidence type="ECO:0000313" key="13">
    <source>
        <dbReference type="EMBL" id="KAK1267458.1"/>
    </source>
</evidence>
<dbReference type="InterPro" id="IPR008271">
    <property type="entry name" value="Ser/Thr_kinase_AS"/>
</dbReference>
<evidence type="ECO:0000256" key="4">
    <source>
        <dbReference type="ARBA" id="ARBA00022737"/>
    </source>
</evidence>
<keyword evidence="3" id="KW-0808">Transferase</keyword>
<dbReference type="SMART" id="SM00248">
    <property type="entry name" value="ANK"/>
    <property type="match status" value="2"/>
</dbReference>
<dbReference type="GO" id="GO:0005524">
    <property type="term" value="F:ATP binding"/>
    <property type="evidence" value="ECO:0007669"/>
    <property type="project" value="UniProtKB-KW"/>
</dbReference>
<dbReference type="PROSITE" id="PS50011">
    <property type="entry name" value="PROTEIN_KINASE_DOM"/>
    <property type="match status" value="1"/>
</dbReference>
<evidence type="ECO:0000256" key="7">
    <source>
        <dbReference type="ARBA" id="ARBA00022840"/>
    </source>
</evidence>
<dbReference type="PRINTS" id="PR00109">
    <property type="entry name" value="TYRKINASE"/>
</dbReference>
<dbReference type="Gene3D" id="1.10.510.10">
    <property type="entry name" value="Transferase(Phosphotransferase) domain 1"/>
    <property type="match status" value="1"/>
</dbReference>
<keyword evidence="8 11" id="KW-0040">ANK repeat</keyword>
<dbReference type="InterPro" id="IPR011009">
    <property type="entry name" value="Kinase-like_dom_sf"/>
</dbReference>
<dbReference type="InterPro" id="IPR051681">
    <property type="entry name" value="Ser/Thr_Kinases-Pseudokinases"/>
</dbReference>
<feature type="repeat" description="ANK" evidence="11">
    <location>
        <begin position="105"/>
        <end position="137"/>
    </location>
</feature>
<evidence type="ECO:0000256" key="8">
    <source>
        <dbReference type="ARBA" id="ARBA00023043"/>
    </source>
</evidence>
<evidence type="ECO:0000259" key="12">
    <source>
        <dbReference type="PROSITE" id="PS50011"/>
    </source>
</evidence>
<dbReference type="InterPro" id="IPR001245">
    <property type="entry name" value="Ser-Thr/Tyr_kinase_cat_dom"/>
</dbReference>
<comment type="similarity">
    <text evidence="1">Belongs to the protein kinase superfamily. TKL Ser/Thr protein kinase family.</text>
</comment>
<dbReference type="PANTHER" id="PTHR44329:SF7">
    <property type="entry name" value="OS02G0608500 PROTEIN"/>
    <property type="match status" value="1"/>
</dbReference>
<dbReference type="SMART" id="SM00220">
    <property type="entry name" value="S_TKc"/>
    <property type="match status" value="1"/>
</dbReference>
<evidence type="ECO:0000256" key="5">
    <source>
        <dbReference type="ARBA" id="ARBA00022741"/>
    </source>
</evidence>
<dbReference type="PIRSF" id="PIRSF000654">
    <property type="entry name" value="Integrin-linked_kinase"/>
    <property type="match status" value="1"/>
</dbReference>
<keyword evidence="7" id="KW-0067">ATP-binding</keyword>
<dbReference type="FunFam" id="3.30.200.20:FF:000180">
    <property type="entry name" value="serine/threonine-protein kinase STY46-like"/>
    <property type="match status" value="1"/>
</dbReference>
<reference evidence="13" key="1">
    <citation type="journal article" date="2023" name="Nat. Commun.">
        <title>Diploid and tetraploid genomes of Acorus and the evolution of monocots.</title>
        <authorList>
            <person name="Ma L."/>
            <person name="Liu K.W."/>
            <person name="Li Z."/>
            <person name="Hsiao Y.Y."/>
            <person name="Qi Y."/>
            <person name="Fu T."/>
            <person name="Tang G.D."/>
            <person name="Zhang D."/>
            <person name="Sun W.H."/>
            <person name="Liu D.K."/>
            <person name="Li Y."/>
            <person name="Chen G.Z."/>
            <person name="Liu X.D."/>
            <person name="Liao X.Y."/>
            <person name="Jiang Y.T."/>
            <person name="Yu X."/>
            <person name="Hao Y."/>
            <person name="Huang J."/>
            <person name="Zhao X.W."/>
            <person name="Ke S."/>
            <person name="Chen Y.Y."/>
            <person name="Wu W.L."/>
            <person name="Hsu J.L."/>
            <person name="Lin Y.F."/>
            <person name="Huang M.D."/>
            <person name="Li C.Y."/>
            <person name="Huang L."/>
            <person name="Wang Z.W."/>
            <person name="Zhao X."/>
            <person name="Zhong W.Y."/>
            <person name="Peng D.H."/>
            <person name="Ahmad S."/>
            <person name="Lan S."/>
            <person name="Zhang J.S."/>
            <person name="Tsai W.C."/>
            <person name="Van de Peer Y."/>
            <person name="Liu Z.J."/>
        </authorList>
    </citation>
    <scope>NUCLEOTIDE SEQUENCE</scope>
    <source>
        <strain evidence="13">SCP</strain>
    </source>
</reference>